<keyword evidence="3" id="KW-1185">Reference proteome</keyword>
<reference evidence="2 3" key="1">
    <citation type="journal article" date="2023" name="Nucleic Acids Res.">
        <title>The hologenome of Daphnia magna reveals possible DNA methylation and microbiome-mediated evolution of the host genome.</title>
        <authorList>
            <person name="Chaturvedi A."/>
            <person name="Li X."/>
            <person name="Dhandapani V."/>
            <person name="Marshall H."/>
            <person name="Kissane S."/>
            <person name="Cuenca-Cambronero M."/>
            <person name="Asole G."/>
            <person name="Calvet F."/>
            <person name="Ruiz-Romero M."/>
            <person name="Marangio P."/>
            <person name="Guigo R."/>
            <person name="Rago D."/>
            <person name="Mirbahai L."/>
            <person name="Eastwood N."/>
            <person name="Colbourne J.K."/>
            <person name="Zhou J."/>
            <person name="Mallon E."/>
            <person name="Orsini L."/>
        </authorList>
    </citation>
    <scope>NUCLEOTIDE SEQUENCE [LARGE SCALE GENOMIC DNA]</scope>
    <source>
        <strain evidence="2">LRV0_1</strain>
    </source>
</reference>
<protein>
    <submittedName>
        <fullName evidence="2">Uncharacterized protein</fullName>
    </submittedName>
</protein>
<evidence type="ECO:0000313" key="2">
    <source>
        <dbReference type="EMBL" id="KAK4027607.1"/>
    </source>
</evidence>
<evidence type="ECO:0000313" key="3">
    <source>
        <dbReference type="Proteomes" id="UP001234178"/>
    </source>
</evidence>
<proteinExistence type="predicted"/>
<sequence length="173" mass="18709">MACENGGRPSPPTLGENENRSGLLQSPLLSGILSRKARLLLAQCRSTYSATTAFAFIGLALVNPETVVRLVGLEHGQILLSLIGVNRVDGRRVLLVAVKRSFLGGCSVAGWHVRGGGWQAGGGGGRRLRTFSERENGLLERNDSTGRKQFGEKSECIIMARRPLLYTENYTVV</sequence>
<gene>
    <name evidence="2" type="ORF">OUZ56_016655</name>
</gene>
<feature type="region of interest" description="Disordered" evidence="1">
    <location>
        <begin position="1"/>
        <end position="20"/>
    </location>
</feature>
<evidence type="ECO:0000256" key="1">
    <source>
        <dbReference type="SAM" id="MobiDB-lite"/>
    </source>
</evidence>
<comment type="caution">
    <text evidence="2">The sequence shown here is derived from an EMBL/GenBank/DDBJ whole genome shotgun (WGS) entry which is preliminary data.</text>
</comment>
<accession>A0ABR0AR69</accession>
<dbReference type="Proteomes" id="UP001234178">
    <property type="component" value="Unassembled WGS sequence"/>
</dbReference>
<organism evidence="2 3">
    <name type="scientific">Daphnia magna</name>
    <dbReference type="NCBI Taxonomy" id="35525"/>
    <lineage>
        <taxon>Eukaryota</taxon>
        <taxon>Metazoa</taxon>
        <taxon>Ecdysozoa</taxon>
        <taxon>Arthropoda</taxon>
        <taxon>Crustacea</taxon>
        <taxon>Branchiopoda</taxon>
        <taxon>Diplostraca</taxon>
        <taxon>Cladocera</taxon>
        <taxon>Anomopoda</taxon>
        <taxon>Daphniidae</taxon>
        <taxon>Daphnia</taxon>
    </lineage>
</organism>
<name>A0ABR0AR69_9CRUS</name>
<dbReference type="EMBL" id="JAOYFB010000038">
    <property type="protein sequence ID" value="KAK4027607.1"/>
    <property type="molecule type" value="Genomic_DNA"/>
</dbReference>